<protein>
    <submittedName>
        <fullName evidence="2">Uncharacterized protein</fullName>
    </submittedName>
</protein>
<dbReference type="Proteomes" id="UP000030143">
    <property type="component" value="Unassembled WGS sequence"/>
</dbReference>
<dbReference type="GeneID" id="27680576"/>
<organism evidence="2 3">
    <name type="scientific">Penicillium expansum</name>
    <name type="common">Blue mold rot fungus</name>
    <dbReference type="NCBI Taxonomy" id="27334"/>
    <lineage>
        <taxon>Eukaryota</taxon>
        <taxon>Fungi</taxon>
        <taxon>Dikarya</taxon>
        <taxon>Ascomycota</taxon>
        <taxon>Pezizomycotina</taxon>
        <taxon>Eurotiomycetes</taxon>
        <taxon>Eurotiomycetidae</taxon>
        <taxon>Eurotiales</taxon>
        <taxon>Aspergillaceae</taxon>
        <taxon>Penicillium</taxon>
    </lineage>
</organism>
<dbReference type="VEuPathDB" id="FungiDB:PEXP_051880"/>
<proteinExistence type="predicted"/>
<accession>A0A0A2IGL2</accession>
<dbReference type="PhylomeDB" id="A0A0A2IGL2"/>
<dbReference type="EMBL" id="JQFZ01000170">
    <property type="protein sequence ID" value="KGO56279.1"/>
    <property type="molecule type" value="Genomic_DNA"/>
</dbReference>
<evidence type="ECO:0000313" key="3">
    <source>
        <dbReference type="Proteomes" id="UP000030143"/>
    </source>
</evidence>
<comment type="caution">
    <text evidence="2">The sequence shown here is derived from an EMBL/GenBank/DDBJ whole genome shotgun (WGS) entry which is preliminary data.</text>
</comment>
<gene>
    <name evidence="2" type="ORF">PEX2_078860</name>
</gene>
<evidence type="ECO:0000313" key="2">
    <source>
        <dbReference type="EMBL" id="KGO56279.1"/>
    </source>
</evidence>
<evidence type="ECO:0000256" key="1">
    <source>
        <dbReference type="SAM" id="MobiDB-lite"/>
    </source>
</evidence>
<dbReference type="HOGENOM" id="CLU_121552_0_0_1"/>
<keyword evidence="3" id="KW-1185">Reference proteome</keyword>
<reference evidence="2 3" key="1">
    <citation type="journal article" date="2015" name="Mol. Plant Microbe Interact.">
        <title>Genome, transcriptome, and functional analyses of Penicillium expansum provide new insights into secondary metabolism and pathogenicity.</title>
        <authorList>
            <person name="Ballester A.R."/>
            <person name="Marcet-Houben M."/>
            <person name="Levin E."/>
            <person name="Sela N."/>
            <person name="Selma-Lazaro C."/>
            <person name="Carmona L."/>
            <person name="Wisniewski M."/>
            <person name="Droby S."/>
            <person name="Gonzalez-Candelas L."/>
            <person name="Gabaldon T."/>
        </authorList>
    </citation>
    <scope>NUCLEOTIDE SEQUENCE [LARGE SCALE GENOMIC DNA]</scope>
    <source>
        <strain evidence="2 3">MD-8</strain>
    </source>
</reference>
<dbReference type="AlphaFoldDB" id="A0A0A2IGL2"/>
<name>A0A0A2IGL2_PENEN</name>
<dbReference type="RefSeq" id="XP_016598074.1">
    <property type="nucleotide sequence ID" value="XM_016745156.1"/>
</dbReference>
<sequence length="127" mass="14497">MASKKSKLPNPKRVNYPPQTIFLDKAEPPPGSPRWRVEPLNLTKPTRVSNIYCSISIKILADDQQWAPTDPLGFSSDPALLNYDEWKGEYGAQKVMTDTYGLTNCVPVFMSQDWTDTFFESNGRYYL</sequence>
<feature type="region of interest" description="Disordered" evidence="1">
    <location>
        <begin position="1"/>
        <end position="38"/>
    </location>
</feature>
<dbReference type="OrthoDB" id="4255864at2759"/>